<dbReference type="Proteomes" id="UP001501116">
    <property type="component" value="Unassembled WGS sequence"/>
</dbReference>
<reference evidence="2" key="1">
    <citation type="journal article" date="2019" name="Int. J. Syst. Evol. Microbiol.">
        <title>The Global Catalogue of Microorganisms (GCM) 10K type strain sequencing project: providing services to taxonomists for standard genome sequencing and annotation.</title>
        <authorList>
            <consortium name="The Broad Institute Genomics Platform"/>
            <consortium name="The Broad Institute Genome Sequencing Center for Infectious Disease"/>
            <person name="Wu L."/>
            <person name="Ma J."/>
        </authorList>
    </citation>
    <scope>NUCLEOTIDE SEQUENCE [LARGE SCALE GENOMIC DNA]</scope>
    <source>
        <strain evidence="2">JCM 14545</strain>
    </source>
</reference>
<dbReference type="EMBL" id="BAAANN010000010">
    <property type="protein sequence ID" value="GAA1957489.1"/>
    <property type="molecule type" value="Genomic_DNA"/>
</dbReference>
<comment type="caution">
    <text evidence="1">The sequence shown here is derived from an EMBL/GenBank/DDBJ whole genome shotgun (WGS) entry which is preliminary data.</text>
</comment>
<keyword evidence="2" id="KW-1185">Reference proteome</keyword>
<organism evidence="1 2">
    <name type="scientific">Amycolatopsis minnesotensis</name>
    <dbReference type="NCBI Taxonomy" id="337894"/>
    <lineage>
        <taxon>Bacteria</taxon>
        <taxon>Bacillati</taxon>
        <taxon>Actinomycetota</taxon>
        <taxon>Actinomycetes</taxon>
        <taxon>Pseudonocardiales</taxon>
        <taxon>Pseudonocardiaceae</taxon>
        <taxon>Amycolatopsis</taxon>
    </lineage>
</organism>
<evidence type="ECO:0000313" key="1">
    <source>
        <dbReference type="EMBL" id="GAA1957489.1"/>
    </source>
</evidence>
<accession>A0ABP5C795</accession>
<evidence type="ECO:0008006" key="3">
    <source>
        <dbReference type="Google" id="ProtNLM"/>
    </source>
</evidence>
<gene>
    <name evidence="1" type="ORF">GCM10009754_29520</name>
</gene>
<evidence type="ECO:0000313" key="2">
    <source>
        <dbReference type="Proteomes" id="UP001501116"/>
    </source>
</evidence>
<protein>
    <recommendedName>
        <fullName evidence="3">Polymerase nucleotidyl transferase domain-containing protein</fullName>
    </recommendedName>
</protein>
<name>A0ABP5C795_9PSEU</name>
<sequence length="369" mass="40009">MLPDIDAPPGSAVLLEGSIAEGFGNSSSDVDFLFVAPGSGDLPTMPSVLFADGRRVEVRTRSARQVADQFAVVTAAAARGTARVVRLPEDLLNRCQRLLHGFVLEDPGALPELPSKREFAAIMTAWWAHRARQAMRYALALSEVDAVEDAAVWAHAALVQGAKSWVAALGETYLEPKWLSLQVDRAGASEPATRYRELESGAGLPARAYVAACGRLLADFGIGGCVPKPGRITLARVPGVTTWPVGDRVHVVRDRRDVFVLGDEVARTWRSVVFGRAPGRDAAIARFVRLGLVRFSWGRAPITPSMPLAAASGPVAPPPSPARPVCGFPVPRCPMWTPSTWSRCPRPGSARRRWRWSGPTSWWRTRART</sequence>
<proteinExistence type="predicted"/>